<dbReference type="Proteomes" id="UP001324634">
    <property type="component" value="Chromosome"/>
</dbReference>
<keyword evidence="2" id="KW-1185">Reference proteome</keyword>
<accession>A0AAX4HN11</accession>
<dbReference type="RefSeq" id="WP_321393626.1">
    <property type="nucleotide sequence ID" value="NZ_CP139487.1"/>
</dbReference>
<reference evidence="1 2" key="1">
    <citation type="submission" date="2023-11" db="EMBL/GenBank/DDBJ databases">
        <title>Peredibacter starrii A3.12.</title>
        <authorList>
            <person name="Mitchell R.J."/>
        </authorList>
    </citation>
    <scope>NUCLEOTIDE SEQUENCE [LARGE SCALE GENOMIC DNA]</scope>
    <source>
        <strain evidence="1 2">A3.12</strain>
    </source>
</reference>
<dbReference type="AlphaFoldDB" id="A0AAX4HN11"/>
<name>A0AAX4HN11_9BACT</name>
<organism evidence="1 2">
    <name type="scientific">Peredibacter starrii</name>
    <dbReference type="NCBI Taxonomy" id="28202"/>
    <lineage>
        <taxon>Bacteria</taxon>
        <taxon>Pseudomonadati</taxon>
        <taxon>Bdellovibrionota</taxon>
        <taxon>Bacteriovoracia</taxon>
        <taxon>Bacteriovoracales</taxon>
        <taxon>Bacteriovoracaceae</taxon>
        <taxon>Peredibacter</taxon>
    </lineage>
</organism>
<proteinExistence type="predicted"/>
<dbReference type="KEGG" id="psti:SOO65_17950"/>
<evidence type="ECO:0000313" key="2">
    <source>
        <dbReference type="Proteomes" id="UP001324634"/>
    </source>
</evidence>
<evidence type="ECO:0000313" key="1">
    <source>
        <dbReference type="EMBL" id="WPU64580.1"/>
    </source>
</evidence>
<protein>
    <recommendedName>
        <fullName evidence="3">Curli production assembly/transport component CsgG</fullName>
    </recommendedName>
</protein>
<gene>
    <name evidence="1" type="ORF">SOO65_17950</name>
</gene>
<sequence>MFALRWGVFPLLAIAFLLESCAPITRRKPINQATKVNRVSEFSPIKKKIALLTFYNESPMGGEDLAITATEEFRREMIKSRDFLIDPEGETIFGNSKEIYAGGGIKLAQLARKAKMSGVNIVVFGRVKEARIRQKSDEIGFVRKLKSMAETYVEIKVYDVLTNKELFSETVDGNISDDNLRFYQEESEENLAYRQDLLRYSVKVAVRKFVPRVTKIASRLDWMGRVAKIIGTRIYINAGRTSGINLGDILKVITEGQEIYDPESGAMIGMSQGEVKGTLEVVDFFGQDGAICNLHSGGSVTEGDFVQLY</sequence>
<evidence type="ECO:0008006" key="3">
    <source>
        <dbReference type="Google" id="ProtNLM"/>
    </source>
</evidence>
<dbReference type="EMBL" id="CP139487">
    <property type="protein sequence ID" value="WPU64580.1"/>
    <property type="molecule type" value="Genomic_DNA"/>
</dbReference>